<comment type="caution">
    <text evidence="1">The sequence shown here is derived from an EMBL/GenBank/DDBJ whole genome shotgun (WGS) entry which is preliminary data.</text>
</comment>
<organism evidence="1">
    <name type="scientific">marine sediment metagenome</name>
    <dbReference type="NCBI Taxonomy" id="412755"/>
    <lineage>
        <taxon>unclassified sequences</taxon>
        <taxon>metagenomes</taxon>
        <taxon>ecological metagenomes</taxon>
    </lineage>
</organism>
<sequence>YTITCKELDVNKDRKKKEILANDIIKKHNEKLKASFAKCLIDGVGIRTVPELRGMCYKLGGSLNGNKKNG</sequence>
<protein>
    <submittedName>
        <fullName evidence="1">Uncharacterized protein</fullName>
    </submittedName>
</protein>
<evidence type="ECO:0000313" key="1">
    <source>
        <dbReference type="EMBL" id="GAH15999.1"/>
    </source>
</evidence>
<feature type="non-terminal residue" evidence="1">
    <location>
        <position position="1"/>
    </location>
</feature>
<gene>
    <name evidence="1" type="ORF">S01H4_62075</name>
</gene>
<name>X1EFT4_9ZZZZ</name>
<dbReference type="AlphaFoldDB" id="X1EFT4"/>
<accession>X1EFT4</accession>
<proteinExistence type="predicted"/>
<dbReference type="EMBL" id="BART01036954">
    <property type="protein sequence ID" value="GAH15999.1"/>
    <property type="molecule type" value="Genomic_DNA"/>
</dbReference>
<reference evidence="1" key="1">
    <citation type="journal article" date="2014" name="Front. Microbiol.">
        <title>High frequency of phylogenetically diverse reductive dehalogenase-homologous genes in deep subseafloor sedimentary metagenomes.</title>
        <authorList>
            <person name="Kawai M."/>
            <person name="Futagami T."/>
            <person name="Toyoda A."/>
            <person name="Takaki Y."/>
            <person name="Nishi S."/>
            <person name="Hori S."/>
            <person name="Arai W."/>
            <person name="Tsubouchi T."/>
            <person name="Morono Y."/>
            <person name="Uchiyama I."/>
            <person name="Ito T."/>
            <person name="Fujiyama A."/>
            <person name="Inagaki F."/>
            <person name="Takami H."/>
        </authorList>
    </citation>
    <scope>NUCLEOTIDE SEQUENCE</scope>
    <source>
        <strain evidence="1">Expedition CK06-06</strain>
    </source>
</reference>